<feature type="chain" id="PRO_5013041883" evidence="1">
    <location>
        <begin position="26"/>
        <end position="430"/>
    </location>
</feature>
<dbReference type="OrthoDB" id="1625474at2"/>
<gene>
    <name evidence="3" type="ORF">SAMN02745190_01425</name>
</gene>
<dbReference type="InterPro" id="IPR051532">
    <property type="entry name" value="Ester_Hydrolysis_Enzymes"/>
</dbReference>
<dbReference type="PANTHER" id="PTHR30383">
    <property type="entry name" value="THIOESTERASE 1/PROTEASE 1/LYSOPHOSPHOLIPASE L1"/>
    <property type="match status" value="1"/>
</dbReference>
<dbReference type="InterPro" id="IPR036116">
    <property type="entry name" value="FN3_sf"/>
</dbReference>
<accession>A0A1M4XC02</accession>
<dbReference type="Pfam" id="PF25788">
    <property type="entry name" value="Ig_Rha78A_N"/>
    <property type="match status" value="1"/>
</dbReference>
<dbReference type="Gene3D" id="2.60.40.10">
    <property type="entry name" value="Immunoglobulins"/>
    <property type="match status" value="1"/>
</dbReference>
<reference evidence="3 4" key="1">
    <citation type="submission" date="2016-11" db="EMBL/GenBank/DDBJ databases">
        <authorList>
            <person name="Jaros S."/>
            <person name="Januszkiewicz K."/>
            <person name="Wedrychowicz H."/>
        </authorList>
    </citation>
    <scope>NUCLEOTIDE SEQUENCE [LARGE SCALE GENOMIC DNA]</scope>
    <source>
        <strain evidence="3 4">DSM 10502</strain>
    </source>
</reference>
<dbReference type="Proteomes" id="UP000184404">
    <property type="component" value="Unassembled WGS sequence"/>
</dbReference>
<evidence type="ECO:0000259" key="2">
    <source>
        <dbReference type="Pfam" id="PF13472"/>
    </source>
</evidence>
<sequence length="430" mass="48652">MRRITSLAAGILLSAAVMGMPSADAAVPVAERPSLAALPQVMPSVNSARTDKVRVTWDVYKDAVRYRLSVWASPQKKKLLYQNEWISLPGRELELSSYRRDKTINMDELVWSVTPLDRTGKPIAPTSELRYLRDGEIRPESPRIVSEYDRMEDAPLYPVYAWLSVADASSYEVEVWRRGENGSPDERVRHLYTYENILYDEQPLTWYGNYTWRVRALDGNGRRYSEWSEWQSFVVLGKVKYAALGDSITHGGGAISTPPCMKLYNWESYTAPVSVKNLGCSGNTTADMLARFERDVLPFQPEVLVILGGVNDFREGTYGSESIANLAQLRDKCNAYGIIPVFVTAPPIRPEYMVAMEEMEPASEDWKSGQETINEWVRQQPYHIDITEPLTDEDGELRAGYTSDGLHPDAEPKKIIGEIIGKYLFSHFGK</sequence>
<protein>
    <submittedName>
        <fullName evidence="3">Lysophospholipase L1</fullName>
    </submittedName>
</protein>
<evidence type="ECO:0000256" key="1">
    <source>
        <dbReference type="SAM" id="SignalP"/>
    </source>
</evidence>
<organism evidence="3 4">
    <name type="scientific">Schwartzia succinivorans DSM 10502</name>
    <dbReference type="NCBI Taxonomy" id="1123243"/>
    <lineage>
        <taxon>Bacteria</taxon>
        <taxon>Bacillati</taxon>
        <taxon>Bacillota</taxon>
        <taxon>Negativicutes</taxon>
        <taxon>Selenomonadales</taxon>
        <taxon>Selenomonadaceae</taxon>
        <taxon>Schwartzia</taxon>
    </lineage>
</organism>
<keyword evidence="1" id="KW-0732">Signal</keyword>
<dbReference type="Pfam" id="PF13472">
    <property type="entry name" value="Lipase_GDSL_2"/>
    <property type="match status" value="1"/>
</dbReference>
<dbReference type="InterPro" id="IPR013783">
    <property type="entry name" value="Ig-like_fold"/>
</dbReference>
<keyword evidence="4" id="KW-1185">Reference proteome</keyword>
<dbReference type="STRING" id="1123243.SAMN02745190_01425"/>
<dbReference type="AlphaFoldDB" id="A0A1M4XC02"/>
<dbReference type="RefSeq" id="WP_072935518.1">
    <property type="nucleotide sequence ID" value="NZ_FQUG01000005.1"/>
</dbReference>
<dbReference type="SUPFAM" id="SSF52266">
    <property type="entry name" value="SGNH hydrolase"/>
    <property type="match status" value="1"/>
</dbReference>
<name>A0A1M4XC02_9FIRM</name>
<evidence type="ECO:0000313" key="3">
    <source>
        <dbReference type="EMBL" id="SHE90826.1"/>
    </source>
</evidence>
<dbReference type="InterPro" id="IPR013830">
    <property type="entry name" value="SGNH_hydro"/>
</dbReference>
<dbReference type="EMBL" id="FQUG01000005">
    <property type="protein sequence ID" value="SHE90826.1"/>
    <property type="molecule type" value="Genomic_DNA"/>
</dbReference>
<dbReference type="SUPFAM" id="SSF49265">
    <property type="entry name" value="Fibronectin type III"/>
    <property type="match status" value="1"/>
</dbReference>
<dbReference type="PANTHER" id="PTHR30383:SF5">
    <property type="entry name" value="SGNH HYDROLASE-TYPE ESTERASE DOMAIN-CONTAINING PROTEIN"/>
    <property type="match status" value="1"/>
</dbReference>
<feature type="signal peptide" evidence="1">
    <location>
        <begin position="1"/>
        <end position="25"/>
    </location>
</feature>
<evidence type="ECO:0000313" key="4">
    <source>
        <dbReference type="Proteomes" id="UP000184404"/>
    </source>
</evidence>
<dbReference type="GO" id="GO:0004622">
    <property type="term" value="F:phosphatidylcholine lysophospholipase activity"/>
    <property type="evidence" value="ECO:0007669"/>
    <property type="project" value="TreeGrafter"/>
</dbReference>
<proteinExistence type="predicted"/>
<dbReference type="InterPro" id="IPR036514">
    <property type="entry name" value="SGNH_hydro_sf"/>
</dbReference>
<feature type="domain" description="SGNH hydrolase-type esterase" evidence="2">
    <location>
        <begin position="243"/>
        <end position="411"/>
    </location>
</feature>
<dbReference type="Gene3D" id="3.40.50.1110">
    <property type="entry name" value="SGNH hydrolase"/>
    <property type="match status" value="1"/>
</dbReference>